<evidence type="ECO:0000256" key="2">
    <source>
        <dbReference type="ARBA" id="ARBA00022777"/>
    </source>
</evidence>
<reference evidence="4" key="1">
    <citation type="submission" date="2020-10" db="EMBL/GenBank/DDBJ databases">
        <authorList>
            <person name="Abbas A."/>
            <person name="Razzaq R."/>
            <person name="Waqas M."/>
            <person name="Abbas N."/>
            <person name="Nielsen T.K."/>
            <person name="Hansen L.H."/>
            <person name="Hussain S."/>
            <person name="Shahid M."/>
        </authorList>
    </citation>
    <scope>NUCLEOTIDE SEQUENCE</scope>
    <source>
        <strain evidence="4">S14</strain>
    </source>
</reference>
<sequence length="321" mass="33539">MAGTRLLVGDIGGTHGRFALARADLRPERIGVEEGDAHPDFESALAAYLGKYDVKADTAAFAVAGPVTAGETARVTNRRNWAFDVESLKRRFGLSRVIVMNDFVAQAAALPHLTVDEIAPIGPAPRQIGGMKVAVGPGTGLGVAALAPEGPGWRPLPGEGGHVELAAVTGREWAAFELIRAELGRVEAEAVISGPGLLRLHRALAQLDGREAKEADAAAIVLAARRGETRALETVGLFLDMLARFCGDLALTYAAEGGVYVCGGVAPKMLDLIDPDAFRAAFEAKAPHEALMRRMATTVVVSPVAGLLGCAAQARRLLAGE</sequence>
<accession>A0ABU1DCP4</accession>
<gene>
    <name evidence="4" type="ORF">IHQ68_03510</name>
</gene>
<comment type="caution">
    <text evidence="4">The sequence shown here is derived from an EMBL/GenBank/DDBJ whole genome shotgun (WGS) entry which is preliminary data.</text>
</comment>
<dbReference type="InterPro" id="IPR003836">
    <property type="entry name" value="Glucokinase"/>
</dbReference>
<evidence type="ECO:0000256" key="1">
    <source>
        <dbReference type="ARBA" id="ARBA00022679"/>
    </source>
</evidence>
<dbReference type="RefSeq" id="WP_309388900.1">
    <property type="nucleotide sequence ID" value="NZ_JADBEO010000005.1"/>
</dbReference>
<dbReference type="Gene3D" id="3.30.420.40">
    <property type="match status" value="1"/>
</dbReference>
<evidence type="ECO:0000256" key="3">
    <source>
        <dbReference type="RuleBase" id="RU004046"/>
    </source>
</evidence>
<dbReference type="EMBL" id="JADBEO010000005">
    <property type="protein sequence ID" value="MDR4305690.1"/>
    <property type="molecule type" value="Genomic_DNA"/>
</dbReference>
<dbReference type="PANTHER" id="PTHR47690:SF1">
    <property type="entry name" value="GLUCOKINASE"/>
    <property type="match status" value="1"/>
</dbReference>
<dbReference type="InterPro" id="IPR050201">
    <property type="entry name" value="Bacterial_glucokinase"/>
</dbReference>
<comment type="similarity">
    <text evidence="3">Belongs to the bacterial glucokinase family.</text>
</comment>
<protein>
    <submittedName>
        <fullName evidence="4">ROK family protein</fullName>
    </submittedName>
</protein>
<dbReference type="CDD" id="cd24008">
    <property type="entry name" value="ASKHA_NBD_GLK"/>
    <property type="match status" value="1"/>
</dbReference>
<evidence type="ECO:0000313" key="4">
    <source>
        <dbReference type="EMBL" id="MDR4305690.1"/>
    </source>
</evidence>
<name>A0ABU1DCP4_9HYPH</name>
<organism evidence="4 5">
    <name type="scientific">Chelatococcus sambhunathii</name>
    <dbReference type="NCBI Taxonomy" id="363953"/>
    <lineage>
        <taxon>Bacteria</taxon>
        <taxon>Pseudomonadati</taxon>
        <taxon>Pseudomonadota</taxon>
        <taxon>Alphaproteobacteria</taxon>
        <taxon>Hyphomicrobiales</taxon>
        <taxon>Chelatococcaceae</taxon>
        <taxon>Chelatococcus</taxon>
    </lineage>
</organism>
<keyword evidence="2" id="KW-0418">Kinase</keyword>
<dbReference type="Gene3D" id="3.40.367.20">
    <property type="match status" value="1"/>
</dbReference>
<dbReference type="Pfam" id="PF02685">
    <property type="entry name" value="Glucokinase"/>
    <property type="match status" value="1"/>
</dbReference>
<dbReference type="PANTHER" id="PTHR47690">
    <property type="entry name" value="GLUCOKINASE"/>
    <property type="match status" value="1"/>
</dbReference>
<evidence type="ECO:0000313" key="5">
    <source>
        <dbReference type="Proteomes" id="UP001181622"/>
    </source>
</evidence>
<dbReference type="InterPro" id="IPR043129">
    <property type="entry name" value="ATPase_NBD"/>
</dbReference>
<dbReference type="SUPFAM" id="SSF53067">
    <property type="entry name" value="Actin-like ATPase domain"/>
    <property type="match status" value="1"/>
</dbReference>
<proteinExistence type="inferred from homology"/>
<keyword evidence="1" id="KW-0808">Transferase</keyword>
<keyword evidence="5" id="KW-1185">Reference proteome</keyword>
<dbReference type="Proteomes" id="UP001181622">
    <property type="component" value="Unassembled WGS sequence"/>
</dbReference>